<keyword evidence="2" id="KW-1185">Reference proteome</keyword>
<organism evidence="2 3">
    <name type="scientific">Caenorhabditis tropicalis</name>
    <dbReference type="NCBI Taxonomy" id="1561998"/>
    <lineage>
        <taxon>Eukaryota</taxon>
        <taxon>Metazoa</taxon>
        <taxon>Ecdysozoa</taxon>
        <taxon>Nematoda</taxon>
        <taxon>Chromadorea</taxon>
        <taxon>Rhabditida</taxon>
        <taxon>Rhabditina</taxon>
        <taxon>Rhabditomorpha</taxon>
        <taxon>Rhabditoidea</taxon>
        <taxon>Rhabditidae</taxon>
        <taxon>Peloderinae</taxon>
        <taxon>Caenorhabditis</taxon>
    </lineage>
</organism>
<proteinExistence type="predicted"/>
<dbReference type="Proteomes" id="UP000095282">
    <property type="component" value="Unplaced"/>
</dbReference>
<accession>A0A1I7T291</accession>
<feature type="compositionally biased region" description="Acidic residues" evidence="1">
    <location>
        <begin position="546"/>
        <end position="563"/>
    </location>
</feature>
<dbReference type="eggNOG" id="ENOG502S9A0">
    <property type="taxonomic scope" value="Eukaryota"/>
</dbReference>
<evidence type="ECO:0000313" key="2">
    <source>
        <dbReference type="Proteomes" id="UP000095282"/>
    </source>
</evidence>
<name>A0A1I7T291_9PELO</name>
<dbReference type="AlphaFoldDB" id="A0A1I7T291"/>
<feature type="compositionally biased region" description="Acidic residues" evidence="1">
    <location>
        <begin position="472"/>
        <end position="489"/>
    </location>
</feature>
<feature type="compositionally biased region" description="Acidic residues" evidence="1">
    <location>
        <begin position="498"/>
        <end position="538"/>
    </location>
</feature>
<feature type="region of interest" description="Disordered" evidence="1">
    <location>
        <begin position="470"/>
        <end position="565"/>
    </location>
</feature>
<evidence type="ECO:0000313" key="3">
    <source>
        <dbReference type="WBParaSite" id="Csp11.Scaffold476.g1724.t1"/>
    </source>
</evidence>
<evidence type="ECO:0000256" key="1">
    <source>
        <dbReference type="SAM" id="MobiDB-lite"/>
    </source>
</evidence>
<protein>
    <submittedName>
        <fullName evidence="3">HECT domain-containing protein</fullName>
    </submittedName>
</protein>
<dbReference type="STRING" id="1561998.A0A1I7T291"/>
<sequence length="1013" mass="116794">MIRYVQIKSFIDPKLADPLVIMIRQTLFFLTQLILDLLSDESNLDTMQLENDDPQRAYQKPLEALNSLVHDSLCGMLLTIQNPSEVTEQLKFCLDSFKKLEIADKNATSLMELLVERHVENCKPQRFEYDPEVLTIFDLKNPSIRILIPIFACFKQHESCENIAATIQTFGQLMRVSGDDVIFDLLHASILLKCEESMDLLHLPKQHRVDFRWQSTTFFYKKLPEIIRNLIKGGEVSVEDVLKGLDRALDGLSMMFDAADASWQNASFLYLIKQLEPDLGIEAIEPLRQRRREHMKTTANLADLAETDDVLLKNSEIEKFLMANEETMNSDSNDFWTTFIGKINKGDCDDFDAITSILTAEGRITEAGKIYAERNKAAQQPSEVVSVEERIRIFDDTFLLLSRIIINNPSLSISLFVNGGPGKTEAERTIFYRWSMWFVRRVSRNNRPERQEDMDALRKEVEMLVRLANEEVGIEVEEEEEEKEEEKEKEEEVPVKEEEPEVPPVVEEEMKEPEVKDEEMPEEEEKKEEEVMDTSEEPVDPKPEEPEAPEAPEPAEEPEEPEVELPKEIRPVTWNEVHCPLPRIGKKTAKIYLSQMKETHQFWRKDDQNLNIGAIVAAIPRIGQLLVEEHEEKRHRIDRKAAEEHLTNILHAIDSMPSLFICLVQWLDCEPDSPARTSLAITMKSALEKRITSLATSLSGEHNKNSAKWRFVKNTVQQMIDEMIDKSPTFPEVTCTAFSRARRFCPYVARDEKPDHVKLKHAWYYMRQQAWASPHALRLLEHANIAGEYNVWSHIYINKTIKSGCGDIMKSSVDMIFSFLMMDDLNSIIRMHESLMDFWLSEDAGQCQVDGRFDPLALRAVIRLMAHVMLIAEWALDRLVNDGPPLQDPLPLEEPIGTPEPEDPLRREKWVFLLRAMLERTINRFSKILRKGVLSTVVNTIIQLVKSIAGAADCQAKRLLVRRIPPRLIFQLAYIEPSSVDYSLMNVFCDPNDEEHTRTKILFLCALRRPTVV</sequence>
<dbReference type="WBParaSite" id="Csp11.Scaffold476.g1724.t1">
    <property type="protein sequence ID" value="Csp11.Scaffold476.g1724.t1"/>
    <property type="gene ID" value="Csp11.Scaffold476.g1724"/>
</dbReference>
<reference evidence="3" key="1">
    <citation type="submission" date="2016-11" db="UniProtKB">
        <authorList>
            <consortium name="WormBaseParasite"/>
        </authorList>
    </citation>
    <scope>IDENTIFICATION</scope>
</reference>